<keyword evidence="2" id="KW-1185">Reference proteome</keyword>
<feature type="non-terminal residue" evidence="1">
    <location>
        <position position="1"/>
    </location>
</feature>
<evidence type="ECO:0000313" key="1">
    <source>
        <dbReference type="EMBL" id="CAG7829178.1"/>
    </source>
</evidence>
<evidence type="ECO:0000313" key="2">
    <source>
        <dbReference type="Proteomes" id="UP000708208"/>
    </source>
</evidence>
<reference evidence="1" key="1">
    <citation type="submission" date="2021-06" db="EMBL/GenBank/DDBJ databases">
        <authorList>
            <person name="Hodson N. C."/>
            <person name="Mongue J. A."/>
            <person name="Jaron S. K."/>
        </authorList>
    </citation>
    <scope>NUCLEOTIDE SEQUENCE</scope>
</reference>
<protein>
    <submittedName>
        <fullName evidence="1">Uncharacterized protein</fullName>
    </submittedName>
</protein>
<name>A0A8J2LCZ5_9HEXA</name>
<dbReference type="Proteomes" id="UP000708208">
    <property type="component" value="Unassembled WGS sequence"/>
</dbReference>
<dbReference type="AlphaFoldDB" id="A0A8J2LCZ5"/>
<gene>
    <name evidence="1" type="ORF">AFUS01_LOCUS39053</name>
</gene>
<sequence>ATRVKRISLPRKSENKTWNIIAVSGGKRFLY</sequence>
<organism evidence="1 2">
    <name type="scientific">Allacma fusca</name>
    <dbReference type="NCBI Taxonomy" id="39272"/>
    <lineage>
        <taxon>Eukaryota</taxon>
        <taxon>Metazoa</taxon>
        <taxon>Ecdysozoa</taxon>
        <taxon>Arthropoda</taxon>
        <taxon>Hexapoda</taxon>
        <taxon>Collembola</taxon>
        <taxon>Symphypleona</taxon>
        <taxon>Sminthuridae</taxon>
        <taxon>Allacma</taxon>
    </lineage>
</organism>
<accession>A0A8J2LCZ5</accession>
<comment type="caution">
    <text evidence="1">The sequence shown here is derived from an EMBL/GenBank/DDBJ whole genome shotgun (WGS) entry which is preliminary data.</text>
</comment>
<proteinExistence type="predicted"/>
<dbReference type="EMBL" id="CAJVCH010550435">
    <property type="protein sequence ID" value="CAG7829178.1"/>
    <property type="molecule type" value="Genomic_DNA"/>
</dbReference>